<feature type="chain" id="PRO_5039406162" description="Secreted protein" evidence="2">
    <location>
        <begin position="29"/>
        <end position="62"/>
    </location>
</feature>
<evidence type="ECO:0000256" key="1">
    <source>
        <dbReference type="SAM" id="MobiDB-lite"/>
    </source>
</evidence>
<dbReference type="Proteomes" id="UP000179769">
    <property type="component" value="Unassembled WGS sequence"/>
</dbReference>
<evidence type="ECO:0000256" key="2">
    <source>
        <dbReference type="SAM" id="SignalP"/>
    </source>
</evidence>
<evidence type="ECO:0008006" key="5">
    <source>
        <dbReference type="Google" id="ProtNLM"/>
    </source>
</evidence>
<keyword evidence="4" id="KW-1185">Reference proteome</keyword>
<accession>A0A1S1QXX9</accession>
<feature type="region of interest" description="Disordered" evidence="1">
    <location>
        <begin position="33"/>
        <end position="62"/>
    </location>
</feature>
<gene>
    <name evidence="3" type="ORF">BBK14_32930</name>
</gene>
<evidence type="ECO:0000313" key="4">
    <source>
        <dbReference type="Proteomes" id="UP000179769"/>
    </source>
</evidence>
<organism evidence="3 4">
    <name type="scientific">Parafrankia soli</name>
    <dbReference type="NCBI Taxonomy" id="2599596"/>
    <lineage>
        <taxon>Bacteria</taxon>
        <taxon>Bacillati</taxon>
        <taxon>Actinomycetota</taxon>
        <taxon>Actinomycetes</taxon>
        <taxon>Frankiales</taxon>
        <taxon>Frankiaceae</taxon>
        <taxon>Parafrankia</taxon>
    </lineage>
</organism>
<keyword evidence="2" id="KW-0732">Signal</keyword>
<proteinExistence type="predicted"/>
<evidence type="ECO:0000313" key="3">
    <source>
        <dbReference type="EMBL" id="OHV39553.1"/>
    </source>
</evidence>
<protein>
    <recommendedName>
        <fullName evidence="5">Secreted protein</fullName>
    </recommendedName>
</protein>
<feature type="signal peptide" evidence="2">
    <location>
        <begin position="1"/>
        <end position="28"/>
    </location>
</feature>
<comment type="caution">
    <text evidence="3">The sequence shown here is derived from an EMBL/GenBank/DDBJ whole genome shotgun (WGS) entry which is preliminary data.</text>
</comment>
<sequence>MTAVNMMVVAVLVTVAVAVVAVAPTAVAVVGTATASPRFGPENGAEPRGEIATPAAEAETSG</sequence>
<name>A0A1S1QXX9_9ACTN</name>
<reference evidence="4" key="1">
    <citation type="submission" date="2016-07" db="EMBL/GenBank/DDBJ databases">
        <title>Frankia sp. NRRL B-16219 Genome sequencing.</title>
        <authorList>
            <person name="Ghodhbane-Gtari F."/>
            <person name="Swanson E."/>
            <person name="Gueddou A."/>
            <person name="Louati M."/>
            <person name="Nouioui I."/>
            <person name="Hezbri K."/>
            <person name="Abebe-Akele F."/>
            <person name="Simpson S."/>
            <person name="Morris K."/>
            <person name="Thomas K."/>
            <person name="Gtari M."/>
            <person name="Tisa L.S."/>
        </authorList>
    </citation>
    <scope>NUCLEOTIDE SEQUENCE [LARGE SCALE GENOMIC DNA]</scope>
    <source>
        <strain evidence="4">NRRL B-16219</strain>
    </source>
</reference>
<dbReference type="AlphaFoldDB" id="A0A1S1QXX9"/>
<dbReference type="EMBL" id="MAXA01000095">
    <property type="protein sequence ID" value="OHV39553.1"/>
    <property type="molecule type" value="Genomic_DNA"/>
</dbReference>